<evidence type="ECO:0000313" key="2">
    <source>
        <dbReference type="EMBL" id="KAK4366902.1"/>
    </source>
</evidence>
<proteinExistence type="predicted"/>
<dbReference type="SUPFAM" id="SSF52467">
    <property type="entry name" value="DHS-like NAD/FAD-binding domain"/>
    <property type="match status" value="1"/>
</dbReference>
<protein>
    <submittedName>
        <fullName evidence="2">Uncharacterized protein</fullName>
    </submittedName>
</protein>
<feature type="region of interest" description="Disordered" evidence="1">
    <location>
        <begin position="30"/>
        <end position="52"/>
    </location>
</feature>
<dbReference type="GO" id="GO:0006085">
    <property type="term" value="P:acetyl-CoA biosynthetic process"/>
    <property type="evidence" value="ECO:0007669"/>
    <property type="project" value="TreeGrafter"/>
</dbReference>
<dbReference type="AlphaFoldDB" id="A0AAE1SCC5"/>
<dbReference type="EMBL" id="JAVYJV010000007">
    <property type="protein sequence ID" value="KAK4366902.1"/>
    <property type="molecule type" value="Genomic_DNA"/>
</dbReference>
<evidence type="ECO:0000313" key="3">
    <source>
        <dbReference type="Proteomes" id="UP001291623"/>
    </source>
</evidence>
<gene>
    <name evidence="2" type="ORF">RND71_014782</name>
</gene>
<dbReference type="Gene3D" id="3.40.50.12780">
    <property type="entry name" value="N-terminal domain of ligase-like"/>
    <property type="match status" value="1"/>
</dbReference>
<sequence length="341" mass="37705">MGLSFGIPEVTSPDVAEPLTEKVISISGQISEGMDSPPFDDDFDLPSETKTSSSNSTFYYDFQVISSPPTSGFAIDLLSSGEVCDLETLNLGITIANNDNISPMNFDLEVGAYQIGEGYEGSLITDKSIVDMLSQASRVSQNFVERESYFPFFVISLGHETEVLDYEQSLVAPTWFSRDIVSDGMVFTCDEDMMGREIFPTGDELSLQRLGMYGTVSSNSVEDNSDDLLSFGVHESDSLFMFVEPPIAKLACARIDAIYSVLLATFSAEFLAQMIMDCKPKTVITFTAVRRESKFNYLKESIEPTEFIVYTMLSFCVGLTVLKLERSIYSLGLKAYSRSNT</sequence>
<evidence type="ECO:0000256" key="1">
    <source>
        <dbReference type="SAM" id="MobiDB-lite"/>
    </source>
</evidence>
<accession>A0AAE1SCC5</accession>
<dbReference type="GO" id="GO:0003987">
    <property type="term" value="F:acetate-CoA ligase activity"/>
    <property type="evidence" value="ECO:0007669"/>
    <property type="project" value="TreeGrafter"/>
</dbReference>
<keyword evidence="3" id="KW-1185">Reference proteome</keyword>
<dbReference type="Proteomes" id="UP001291623">
    <property type="component" value="Unassembled WGS sequence"/>
</dbReference>
<dbReference type="PANTHER" id="PTHR24095">
    <property type="entry name" value="ACETYL-COENZYME A SYNTHETASE"/>
    <property type="match status" value="1"/>
</dbReference>
<dbReference type="InterPro" id="IPR042099">
    <property type="entry name" value="ANL_N_sf"/>
</dbReference>
<dbReference type="InterPro" id="IPR029035">
    <property type="entry name" value="DHS-like_NAD/FAD-binding_dom"/>
</dbReference>
<name>A0AAE1SCC5_9SOLA</name>
<dbReference type="PANTHER" id="PTHR24095:SF14">
    <property type="entry name" value="ACETYL-COENZYME A SYNTHETASE 1"/>
    <property type="match status" value="1"/>
</dbReference>
<reference evidence="2" key="1">
    <citation type="submission" date="2023-12" db="EMBL/GenBank/DDBJ databases">
        <title>Genome assembly of Anisodus tanguticus.</title>
        <authorList>
            <person name="Wang Y.-J."/>
        </authorList>
    </citation>
    <scope>NUCLEOTIDE SEQUENCE</scope>
    <source>
        <strain evidence="2">KB-2021</strain>
        <tissue evidence="2">Leaf</tissue>
    </source>
</reference>
<organism evidence="2 3">
    <name type="scientific">Anisodus tanguticus</name>
    <dbReference type="NCBI Taxonomy" id="243964"/>
    <lineage>
        <taxon>Eukaryota</taxon>
        <taxon>Viridiplantae</taxon>
        <taxon>Streptophyta</taxon>
        <taxon>Embryophyta</taxon>
        <taxon>Tracheophyta</taxon>
        <taxon>Spermatophyta</taxon>
        <taxon>Magnoliopsida</taxon>
        <taxon>eudicotyledons</taxon>
        <taxon>Gunneridae</taxon>
        <taxon>Pentapetalae</taxon>
        <taxon>asterids</taxon>
        <taxon>lamiids</taxon>
        <taxon>Solanales</taxon>
        <taxon>Solanaceae</taxon>
        <taxon>Solanoideae</taxon>
        <taxon>Hyoscyameae</taxon>
        <taxon>Anisodus</taxon>
    </lineage>
</organism>
<dbReference type="SUPFAM" id="SSF56801">
    <property type="entry name" value="Acetyl-CoA synthetase-like"/>
    <property type="match status" value="1"/>
</dbReference>
<comment type="caution">
    <text evidence="2">The sequence shown here is derived from an EMBL/GenBank/DDBJ whole genome shotgun (WGS) entry which is preliminary data.</text>
</comment>